<dbReference type="Proteomes" id="UP000184105">
    <property type="component" value="Unassembled WGS sequence"/>
</dbReference>
<evidence type="ECO:0000313" key="2">
    <source>
        <dbReference type="Proteomes" id="UP000184105"/>
    </source>
</evidence>
<dbReference type="EMBL" id="FQWA01000042">
    <property type="protein sequence ID" value="SHG14254.1"/>
    <property type="molecule type" value="Genomic_DNA"/>
</dbReference>
<keyword evidence="2" id="KW-1185">Reference proteome</keyword>
<name>A0AAX2F6X6_9BACT</name>
<sequence>MSCIIRQESIATAHCYFKLFFTTSGLYDKNVLKILVTI</sequence>
<gene>
    <name evidence="1" type="ORF">SAMN05444364_14221</name>
</gene>
<proteinExistence type="predicted"/>
<comment type="caution">
    <text evidence="1">The sequence shown here is derived from an EMBL/GenBank/DDBJ whole genome shotgun (WGS) entry which is preliminary data.</text>
</comment>
<organism evidence="1 2">
    <name type="scientific">Prevotella scopos JCM 17725</name>
    <dbReference type="NCBI Taxonomy" id="1236518"/>
    <lineage>
        <taxon>Bacteria</taxon>
        <taxon>Pseudomonadati</taxon>
        <taxon>Bacteroidota</taxon>
        <taxon>Bacteroidia</taxon>
        <taxon>Bacteroidales</taxon>
        <taxon>Prevotellaceae</taxon>
        <taxon>Prevotella</taxon>
    </lineage>
</organism>
<evidence type="ECO:0000313" key="1">
    <source>
        <dbReference type="EMBL" id="SHG14254.1"/>
    </source>
</evidence>
<dbReference type="AlphaFoldDB" id="A0AAX2F6X6"/>
<accession>A0AAX2F6X6</accession>
<protein>
    <submittedName>
        <fullName evidence="1">Uncharacterized protein</fullName>
    </submittedName>
</protein>
<reference evidence="1 2" key="1">
    <citation type="submission" date="2016-11" db="EMBL/GenBank/DDBJ databases">
        <authorList>
            <person name="Varghese N."/>
            <person name="Submissions S."/>
        </authorList>
    </citation>
    <scope>NUCLEOTIDE SEQUENCE [LARGE SCALE GENOMIC DNA]</scope>
    <source>
        <strain evidence="1 2">DSM 22613</strain>
    </source>
</reference>